<keyword evidence="1" id="KW-0863">Zinc-finger</keyword>
<keyword evidence="1" id="KW-0862">Zinc</keyword>
<dbReference type="Proteomes" id="UP000078555">
    <property type="component" value="Unassembled WGS sequence"/>
</dbReference>
<dbReference type="InterPro" id="IPR001841">
    <property type="entry name" value="Znf_RING"/>
</dbReference>
<feature type="compositionally biased region" description="Polar residues" evidence="3">
    <location>
        <begin position="465"/>
        <end position="504"/>
    </location>
</feature>
<dbReference type="PROSITE" id="PS50089">
    <property type="entry name" value="ZF_RING_2"/>
    <property type="match status" value="1"/>
</dbReference>
<feature type="region of interest" description="Disordered" evidence="3">
    <location>
        <begin position="464"/>
        <end position="515"/>
    </location>
</feature>
<evidence type="ECO:0000259" key="4">
    <source>
        <dbReference type="PROSITE" id="PS50089"/>
    </source>
</evidence>
<dbReference type="AlphaFoldDB" id="A0A1A8ZBD3"/>
<keyword evidence="2" id="KW-0175">Coiled coil</keyword>
<proteinExistence type="predicted"/>
<evidence type="ECO:0000256" key="1">
    <source>
        <dbReference type="PROSITE-ProRule" id="PRU00175"/>
    </source>
</evidence>
<evidence type="ECO:0000256" key="3">
    <source>
        <dbReference type="SAM" id="MobiDB-lite"/>
    </source>
</evidence>
<protein>
    <recommendedName>
        <fullName evidence="4">RING-type domain-containing protein</fullName>
    </recommendedName>
</protein>
<dbReference type="GO" id="GO:0008270">
    <property type="term" value="F:zinc ion binding"/>
    <property type="evidence" value="ECO:0007669"/>
    <property type="project" value="UniProtKB-KW"/>
</dbReference>
<dbReference type="Pfam" id="PF13639">
    <property type="entry name" value="zf-RING_2"/>
    <property type="match status" value="1"/>
</dbReference>
<evidence type="ECO:0000256" key="2">
    <source>
        <dbReference type="SAM" id="Coils"/>
    </source>
</evidence>
<evidence type="ECO:0000313" key="5">
    <source>
        <dbReference type="EMBL" id="SBT41181.1"/>
    </source>
</evidence>
<accession>A0A1A8ZBD3</accession>
<evidence type="ECO:0000313" key="8">
    <source>
        <dbReference type="Proteomes" id="UP000078555"/>
    </source>
</evidence>
<name>A0A1A8ZBD3_PLAOA</name>
<organism evidence="5 7">
    <name type="scientific">Plasmodium ovale wallikeri</name>
    <dbReference type="NCBI Taxonomy" id="864142"/>
    <lineage>
        <taxon>Eukaryota</taxon>
        <taxon>Sar</taxon>
        <taxon>Alveolata</taxon>
        <taxon>Apicomplexa</taxon>
        <taxon>Aconoidasida</taxon>
        <taxon>Haemosporida</taxon>
        <taxon>Plasmodiidae</taxon>
        <taxon>Plasmodium</taxon>
        <taxon>Plasmodium (Plasmodium)</taxon>
    </lineage>
</organism>
<keyword evidence="8" id="KW-1185">Reference proteome</keyword>
<keyword evidence="1" id="KW-0479">Metal-binding</keyword>
<feature type="domain" description="RING-type" evidence="4">
    <location>
        <begin position="97"/>
        <end position="137"/>
    </location>
</feature>
<gene>
    <name evidence="6" type="ORF">POVWA1_087900</name>
    <name evidence="5" type="ORF">POVWA2_041270</name>
</gene>
<dbReference type="SUPFAM" id="SSF57850">
    <property type="entry name" value="RING/U-box"/>
    <property type="match status" value="1"/>
</dbReference>
<dbReference type="InterPro" id="IPR013083">
    <property type="entry name" value="Znf_RING/FYVE/PHD"/>
</dbReference>
<dbReference type="Gene3D" id="3.30.40.10">
    <property type="entry name" value="Zinc/RING finger domain, C3HC4 (zinc finger)"/>
    <property type="match status" value="1"/>
</dbReference>
<dbReference type="EMBL" id="FLRD01001902">
    <property type="protein sequence ID" value="SBT58472.1"/>
    <property type="molecule type" value="Genomic_DNA"/>
</dbReference>
<feature type="coiled-coil region" evidence="2">
    <location>
        <begin position="303"/>
        <end position="337"/>
    </location>
</feature>
<reference evidence="7" key="1">
    <citation type="submission" date="2016-05" db="EMBL/GenBank/DDBJ databases">
        <authorList>
            <person name="Naeem Raeece"/>
        </authorList>
    </citation>
    <scope>NUCLEOTIDE SEQUENCE [LARGE SCALE GENOMIC DNA]</scope>
</reference>
<dbReference type="EMBL" id="FLRE01000156">
    <property type="protein sequence ID" value="SBT41181.1"/>
    <property type="molecule type" value="Genomic_DNA"/>
</dbReference>
<reference evidence="5" key="2">
    <citation type="submission" date="2016-05" db="EMBL/GenBank/DDBJ databases">
        <authorList>
            <person name="Lavstsen T."/>
            <person name="Jespersen J.S."/>
        </authorList>
    </citation>
    <scope>NUCLEOTIDE SEQUENCE [LARGE SCALE GENOMIC DNA]</scope>
</reference>
<sequence>MSAHTRIYPHIPAYIRMFSYVGALRLACCPFHDCPAAQFTTCLLPSLRFPFTQFMTALLPSLRLACCSIHQYHLLQPFFAHPHPRVVQIKMYIIPECCICRLSLKSNLCVEKNCGNIFHYGCMKKWIGVQKSCPLCKCICYKKNLLYIHYEISEEDKIIIDEKILNKSKNEIYEDLIKYEAELIKTQNENEKYCLEILTLTNKNKILSDTISKNNIKINEDHCEKIKLKKLKDEYLKDKILLTSKIEEYDKELKKYKIIENYLNDLNKEDLNKFNLLFGFNILTIEEQQNVILNYIKNCLNSQKKNELIVKELKENINEKNNQIQNLKEKLYKYKLNNDLTDSNDRQILNEEENNSKNIIIKNKIIRRVKSLNSENKNNSNGYNSIFIKSKTINHNNLNNNTDFINFIDKKINSPNSSEQSNVTPKKRKFHPIEINILKNKSVEKIFTDIISKNNNYEKKEYNEMFTTPSPSDSVNTKNSPHNIKSQVLSTPSSSLKVTQSAKLNKNKNRKSFSKQSTKITDFFKRV</sequence>
<feature type="coiled-coil region" evidence="2">
    <location>
        <begin position="169"/>
        <end position="196"/>
    </location>
</feature>
<dbReference type="Proteomes" id="UP000078550">
    <property type="component" value="Unassembled WGS sequence"/>
</dbReference>
<reference evidence="8" key="3">
    <citation type="submission" date="2016-05" db="EMBL/GenBank/DDBJ databases">
        <authorList>
            <person name="Naeem R."/>
        </authorList>
    </citation>
    <scope>NUCLEOTIDE SEQUENCE [LARGE SCALE GENOMIC DNA]</scope>
</reference>
<evidence type="ECO:0000313" key="6">
    <source>
        <dbReference type="EMBL" id="SBT58472.1"/>
    </source>
</evidence>
<evidence type="ECO:0000313" key="7">
    <source>
        <dbReference type="Proteomes" id="UP000078550"/>
    </source>
</evidence>